<evidence type="ECO:0000256" key="6">
    <source>
        <dbReference type="ARBA" id="ARBA00023273"/>
    </source>
</evidence>
<gene>
    <name evidence="13" type="ORF">P43SY_007774</name>
</gene>
<dbReference type="SMART" id="SM00320">
    <property type="entry name" value="WD40"/>
    <property type="match status" value="7"/>
</dbReference>
<dbReference type="PANTHER" id="PTHR12764:SF4">
    <property type="entry name" value="INTRAFLAGELLAR TRANSPORT PROTEIN 122 HOMOLOG"/>
    <property type="match status" value="1"/>
</dbReference>
<dbReference type="PROSITE" id="PS50082">
    <property type="entry name" value="WD_REPEATS_2"/>
    <property type="match status" value="1"/>
</dbReference>
<keyword evidence="6" id="KW-0966">Cell projection</keyword>
<dbReference type="GO" id="GO:0097730">
    <property type="term" value="C:non-motile cilium"/>
    <property type="evidence" value="ECO:0007669"/>
    <property type="project" value="TreeGrafter"/>
</dbReference>
<dbReference type="Pfam" id="PF23377">
    <property type="entry name" value="Beta-prop_IFT122_2nd"/>
    <property type="match status" value="1"/>
</dbReference>
<feature type="domain" description="IFT122 second beta-propeller" evidence="9">
    <location>
        <begin position="299"/>
        <end position="559"/>
    </location>
</feature>
<evidence type="ECO:0000259" key="11">
    <source>
        <dbReference type="Pfam" id="PF25144"/>
    </source>
</evidence>
<evidence type="ECO:0000259" key="9">
    <source>
        <dbReference type="Pfam" id="PF23377"/>
    </source>
</evidence>
<dbReference type="InterPro" id="IPR036322">
    <property type="entry name" value="WD40_repeat_dom_sf"/>
</dbReference>
<dbReference type="PANTHER" id="PTHR12764">
    <property type="entry name" value="WD REPEAT DOMAIN-RELATED"/>
    <property type="match status" value="1"/>
</dbReference>
<evidence type="ECO:0000256" key="7">
    <source>
        <dbReference type="PROSITE-ProRule" id="PRU00221"/>
    </source>
</evidence>
<feature type="region of interest" description="Disordered" evidence="8">
    <location>
        <begin position="1090"/>
        <end position="1146"/>
    </location>
</feature>
<feature type="domain" description="IFT122 first beta-propeller" evidence="10">
    <location>
        <begin position="2"/>
        <end position="188"/>
    </location>
</feature>
<keyword evidence="3 7" id="KW-0853">WD repeat</keyword>
<dbReference type="InterPro" id="IPR015943">
    <property type="entry name" value="WD40/YVTN_repeat-like_dom_sf"/>
</dbReference>
<dbReference type="InterPro" id="IPR011990">
    <property type="entry name" value="TPR-like_helical_dom_sf"/>
</dbReference>
<dbReference type="Gene3D" id="1.25.40.470">
    <property type="match status" value="2"/>
</dbReference>
<reference evidence="13" key="1">
    <citation type="submission" date="2021-12" db="EMBL/GenBank/DDBJ databases">
        <title>Prjna785345.</title>
        <authorList>
            <person name="Rujirawat T."/>
            <person name="Krajaejun T."/>
        </authorList>
    </citation>
    <scope>NUCLEOTIDE SEQUENCE</scope>
    <source>
        <strain evidence="13">Pi057C3</strain>
    </source>
</reference>
<feature type="domain" description="IFT122 first beta-propeller" evidence="10">
    <location>
        <begin position="191"/>
        <end position="293"/>
    </location>
</feature>
<dbReference type="AlphaFoldDB" id="A0AAD5LX96"/>
<comment type="subcellular location">
    <subcellularLocation>
        <location evidence="1">Cell projection</location>
        <location evidence="1">Cilium</location>
    </subcellularLocation>
</comment>
<evidence type="ECO:0000256" key="4">
    <source>
        <dbReference type="ARBA" id="ARBA00022737"/>
    </source>
</evidence>
<organism evidence="13 14">
    <name type="scientific">Pythium insidiosum</name>
    <name type="common">Pythiosis disease agent</name>
    <dbReference type="NCBI Taxonomy" id="114742"/>
    <lineage>
        <taxon>Eukaryota</taxon>
        <taxon>Sar</taxon>
        <taxon>Stramenopiles</taxon>
        <taxon>Oomycota</taxon>
        <taxon>Peronosporomycetes</taxon>
        <taxon>Pythiales</taxon>
        <taxon>Pythiaceae</taxon>
        <taxon>Pythium</taxon>
    </lineage>
</organism>
<feature type="domain" description="Intraflagellar transport protein 122 homolog TPR" evidence="12">
    <location>
        <begin position="567"/>
        <end position="960"/>
    </location>
</feature>
<evidence type="ECO:0000256" key="1">
    <source>
        <dbReference type="ARBA" id="ARBA00004138"/>
    </source>
</evidence>
<dbReference type="InterPro" id="IPR056152">
    <property type="entry name" value="Beta-prop_IFT122_2nd"/>
</dbReference>
<keyword evidence="14" id="KW-1185">Reference proteome</keyword>
<dbReference type="SUPFAM" id="SSF50978">
    <property type="entry name" value="WD40 repeat-like"/>
    <property type="match status" value="2"/>
</dbReference>
<dbReference type="GO" id="GO:1905515">
    <property type="term" value="P:non-motile cilium assembly"/>
    <property type="evidence" value="ECO:0007669"/>
    <property type="project" value="TreeGrafter"/>
</dbReference>
<evidence type="ECO:0000259" key="10">
    <source>
        <dbReference type="Pfam" id="PF23381"/>
    </source>
</evidence>
<dbReference type="Pfam" id="PF25144">
    <property type="entry name" value="Zn_ribbon_IFT122"/>
    <property type="match status" value="1"/>
</dbReference>
<keyword evidence="5" id="KW-0969">Cilium</keyword>
<evidence type="ECO:0000313" key="14">
    <source>
        <dbReference type="Proteomes" id="UP001209570"/>
    </source>
</evidence>
<accession>A0AAD5LX96</accession>
<dbReference type="GO" id="GO:0035721">
    <property type="term" value="P:intraciliary retrograde transport"/>
    <property type="evidence" value="ECO:0007669"/>
    <property type="project" value="TreeGrafter"/>
</dbReference>
<dbReference type="EMBL" id="JAKCXM010000345">
    <property type="protein sequence ID" value="KAJ0395449.1"/>
    <property type="molecule type" value="Genomic_DNA"/>
</dbReference>
<evidence type="ECO:0000256" key="8">
    <source>
        <dbReference type="SAM" id="MobiDB-lite"/>
    </source>
</evidence>
<dbReference type="InterPro" id="IPR057411">
    <property type="entry name" value="TPR_IFT122"/>
</dbReference>
<proteinExistence type="predicted"/>
<name>A0AAD5LX96_PYTIN</name>
<dbReference type="SUPFAM" id="SSF48452">
    <property type="entry name" value="TPR-like"/>
    <property type="match status" value="1"/>
</dbReference>
<feature type="repeat" description="WD" evidence="7">
    <location>
        <begin position="55"/>
        <end position="86"/>
    </location>
</feature>
<dbReference type="Gene3D" id="2.130.10.10">
    <property type="entry name" value="YVTN repeat-like/Quinoprotein amine dehydrogenase"/>
    <property type="match status" value="3"/>
</dbReference>
<dbReference type="Proteomes" id="UP001209570">
    <property type="component" value="Unassembled WGS sequence"/>
</dbReference>
<dbReference type="InterPro" id="IPR001680">
    <property type="entry name" value="WD40_rpt"/>
</dbReference>
<evidence type="ECO:0000256" key="5">
    <source>
        <dbReference type="ARBA" id="ARBA00023069"/>
    </source>
</evidence>
<sequence>MRSVLAWSDKVPERNGERFVVQDLAFRPDGAQLVAAVGTRVMVYDAVDGTLLHSLKGHKGVVYTVDYAHDGKRFASGGADNTVIIWTDKAEGILKYTHNDSIQKLVYNPQSQFLASCTASDFGLWAPDQKSVAKHKVVAKILSASWTKDGQFLALGLLNGIITIRDKGGVEKQLIERPGPIWTIAWSVAPEDNVDTLAVGCWDRTLSFYQLSGAMQGKPRKLAFNPTTLTFFSKGKYLLVGGSHRKAGLYTKDGIHLITICEMDNWVWCLRPRPKTNFVAVGCEDGTISTFCLVFGTVHGIYQERYAYRENLTDVIVQHLMTEQKVRIKTRDCVKKLSVYRDRLAVQLSDRIIIYELASDDPSGAPASSYDMHYRVKERIQKDLPCSLLVVTSHHFILCQKQKLQQYDFRGRKEREWVLESLIRYIKVTGGAKGREGLLVGLKDGSVWQLFIDNPFPVLLINQNSPISCLDISANHEKLAVVDDAHRCMVYDLASKELLFEERDANSVAWNTEFEDMLCFAGNGQLKIKTGQFPVHAQRMQGFVVGFTGSKVFCLNSLAVQTIDVPQSAPLYRYLEQHEFTKAYHVSCLGVTEADWRLLAWEALKAMDFAIARKAFIRVRDVRYIELVNTLEARQRQQLQQAPSGDDADAEAARKKSKLLLQAEIMAYQGRFALAARMFADCGEPQTAIKMYADLRLWDDAKKFAAQSKIVDIKQLVQDQAKWAEEIQDWRAAAEMYSASGNLLKAVEIMGARGWFDDLLEVAQKVDASERTLLATCARFFLQAEKFQHARDVYLKLGDFDALLRMHIRLQEWEEAVRLAHKHRDRVQRPEEVYAPYAAWLVSQDRFDDALEAFTKARRADQCQRLLRQLIDNAVSERRFKDAAFYHWRLCDQLLRSVDDCKSDGDRAPLVAAALESEWLSEFYYAYAMVFSYTDEPFTTLLPEALFHAARFLLNRLTKQRKPPAGVSLGNILFTLGHHALQLEAFKLARQTFERLLQMKLRPEWQAQVELTAMTVQVKPYSDKDELLPVDYRSGTVNPLLNPNGTGDVCVTSGHPFVRSFFSFENLPLVEFQPAPGISDEQAEQLILTHPNDSTLADAKKSGGGGWRETDNGNSQSLKLTDDDDDPSSNNQSHSSSSSSSSSKGDLFEQALNRQATFGSSTGHRSGVTTYRVVQLDERVLLSLRPSDVFIVKYPTRALRWRFYKNMIPEIRIHLSPHCRRFFHEEDFEFEYLKLGHCPCCRQPEMEPEAAAP</sequence>
<dbReference type="InterPro" id="IPR056838">
    <property type="entry name" value="Zn_ribbon_IFT122"/>
</dbReference>
<dbReference type="InterPro" id="IPR039857">
    <property type="entry name" value="Ift122/121"/>
</dbReference>
<dbReference type="GO" id="GO:0030991">
    <property type="term" value="C:intraciliary transport particle A"/>
    <property type="evidence" value="ECO:0007669"/>
    <property type="project" value="TreeGrafter"/>
</dbReference>
<dbReference type="InterPro" id="IPR056153">
    <property type="entry name" value="Beta-prop_IFT122_1st"/>
</dbReference>
<feature type="domain" description="IFT122 zinc ribbon" evidence="11">
    <location>
        <begin position="1025"/>
        <end position="1070"/>
    </location>
</feature>
<evidence type="ECO:0000256" key="2">
    <source>
        <dbReference type="ARBA" id="ARBA00019442"/>
    </source>
</evidence>
<feature type="compositionally biased region" description="Low complexity" evidence="8">
    <location>
        <begin position="1128"/>
        <end position="1144"/>
    </location>
</feature>
<dbReference type="GO" id="GO:0061512">
    <property type="term" value="P:protein localization to cilium"/>
    <property type="evidence" value="ECO:0007669"/>
    <property type="project" value="TreeGrafter"/>
</dbReference>
<evidence type="ECO:0000313" key="13">
    <source>
        <dbReference type="EMBL" id="KAJ0395449.1"/>
    </source>
</evidence>
<evidence type="ECO:0000256" key="3">
    <source>
        <dbReference type="ARBA" id="ARBA00022574"/>
    </source>
</evidence>
<dbReference type="Pfam" id="PF23381">
    <property type="entry name" value="Beta-prop_IFT122_1st"/>
    <property type="match status" value="2"/>
</dbReference>
<evidence type="ECO:0000259" key="12">
    <source>
        <dbReference type="Pfam" id="PF25295"/>
    </source>
</evidence>
<dbReference type="PROSITE" id="PS50294">
    <property type="entry name" value="WD_REPEATS_REGION"/>
    <property type="match status" value="1"/>
</dbReference>
<comment type="caution">
    <text evidence="13">The sequence shown here is derived from an EMBL/GenBank/DDBJ whole genome shotgun (WGS) entry which is preliminary data.</text>
</comment>
<keyword evidence="4" id="KW-0677">Repeat</keyword>
<dbReference type="Pfam" id="PF25295">
    <property type="entry name" value="TPR_IFT122"/>
    <property type="match status" value="1"/>
</dbReference>
<protein>
    <recommendedName>
        <fullName evidence="2">Intraflagellar transport protein 122 homolog</fullName>
    </recommendedName>
</protein>